<reference evidence="4 5" key="1">
    <citation type="submission" date="2020-03" db="EMBL/GenBank/DDBJ databases">
        <title>Whole genome shotgun sequence of Phytohabitans flavus NBRC 107702.</title>
        <authorList>
            <person name="Komaki H."/>
            <person name="Tamura T."/>
        </authorList>
    </citation>
    <scope>NUCLEOTIDE SEQUENCE [LARGE SCALE GENOMIC DNA]</scope>
    <source>
        <strain evidence="4 5">NBRC 107702</strain>
    </source>
</reference>
<comment type="similarity">
    <text evidence="1">Belongs to the CdaR family.</text>
</comment>
<dbReference type="InterPro" id="IPR041522">
    <property type="entry name" value="CdaR_GGDEF"/>
</dbReference>
<dbReference type="Proteomes" id="UP000502508">
    <property type="component" value="Chromosome"/>
</dbReference>
<evidence type="ECO:0008006" key="6">
    <source>
        <dbReference type="Google" id="ProtNLM"/>
    </source>
</evidence>
<dbReference type="Pfam" id="PF17853">
    <property type="entry name" value="GGDEF_2"/>
    <property type="match status" value="1"/>
</dbReference>
<dbReference type="Pfam" id="PF13556">
    <property type="entry name" value="HTH_30"/>
    <property type="match status" value="1"/>
</dbReference>
<accession>A0A6F8XSB5</accession>
<protein>
    <recommendedName>
        <fullName evidence="6">Transcriptional regulator</fullName>
    </recommendedName>
</protein>
<dbReference type="PANTHER" id="PTHR33744">
    <property type="entry name" value="CARBOHYDRATE DIACID REGULATOR"/>
    <property type="match status" value="1"/>
</dbReference>
<dbReference type="AlphaFoldDB" id="A0A6F8XSB5"/>
<name>A0A6F8XSB5_9ACTN</name>
<dbReference type="InterPro" id="IPR051448">
    <property type="entry name" value="CdaR-like_regulators"/>
</dbReference>
<keyword evidence="5" id="KW-1185">Reference proteome</keyword>
<evidence type="ECO:0000313" key="4">
    <source>
        <dbReference type="EMBL" id="BCB76687.1"/>
    </source>
</evidence>
<dbReference type="EMBL" id="AP022870">
    <property type="protein sequence ID" value="BCB76687.1"/>
    <property type="molecule type" value="Genomic_DNA"/>
</dbReference>
<organism evidence="4 5">
    <name type="scientific">Phytohabitans flavus</name>
    <dbReference type="NCBI Taxonomy" id="1076124"/>
    <lineage>
        <taxon>Bacteria</taxon>
        <taxon>Bacillati</taxon>
        <taxon>Actinomycetota</taxon>
        <taxon>Actinomycetes</taxon>
        <taxon>Micromonosporales</taxon>
        <taxon>Micromonosporaceae</taxon>
    </lineage>
</organism>
<reference evidence="4 5" key="2">
    <citation type="submission" date="2020-03" db="EMBL/GenBank/DDBJ databases">
        <authorList>
            <person name="Ichikawa N."/>
            <person name="Kimura A."/>
            <person name="Kitahashi Y."/>
            <person name="Uohara A."/>
        </authorList>
    </citation>
    <scope>NUCLEOTIDE SEQUENCE [LARGE SCALE GENOMIC DNA]</scope>
    <source>
        <strain evidence="4 5">NBRC 107702</strain>
    </source>
</reference>
<evidence type="ECO:0000256" key="1">
    <source>
        <dbReference type="ARBA" id="ARBA00006754"/>
    </source>
</evidence>
<gene>
    <name evidence="4" type="ORF">Pflav_030970</name>
</gene>
<proteinExistence type="inferred from homology"/>
<dbReference type="InterPro" id="IPR025736">
    <property type="entry name" value="PucR_C-HTH_dom"/>
</dbReference>
<dbReference type="InterPro" id="IPR042070">
    <property type="entry name" value="PucR_C-HTH_sf"/>
</dbReference>
<dbReference type="Gene3D" id="1.10.10.2840">
    <property type="entry name" value="PucR C-terminal helix-turn-helix domain"/>
    <property type="match status" value="1"/>
</dbReference>
<sequence length="412" mass="44339">MAEISEENRALRSLVAIYRQLSGLAAQDADLGTVTQLVAERAGATAVVISQKMGIVAAAAPGESYPETARYAQENLIHPRLTPALAEAATTRRVVRAPHPGDGRALMVAPVLVGEQVTAYLLVLVPEGDGRGEELTEHAATICGVILGRDRVIAAAASEVRDDLVEGLLSGSARSEEETNRWAQHLGYDREVDHRVVFVALAGPPGDTEQGRALVQRAAVATGRFFGAQVPGTIISVRDAEVVAVLAEPEPRAAQLGAMCVQRIGALFAGVAVTVGVGGVCRQPARIADSYEQARRTAEATQRLGRHGAVVVFDELGVRRLLFQVPDVGELRRFAREVLGGLGDEYLITLRCYFRENNSPQRASRILHVHPNTVNYRIRRVAELTGHDLDSYRDRLALQVALEILEALGDLP</sequence>
<evidence type="ECO:0000259" key="2">
    <source>
        <dbReference type="Pfam" id="PF13556"/>
    </source>
</evidence>
<evidence type="ECO:0000313" key="5">
    <source>
        <dbReference type="Proteomes" id="UP000502508"/>
    </source>
</evidence>
<dbReference type="KEGG" id="pfla:Pflav_030970"/>
<feature type="domain" description="PucR C-terminal helix-turn-helix" evidence="2">
    <location>
        <begin position="347"/>
        <end position="404"/>
    </location>
</feature>
<evidence type="ECO:0000259" key="3">
    <source>
        <dbReference type="Pfam" id="PF17853"/>
    </source>
</evidence>
<feature type="domain" description="CdaR GGDEF-like" evidence="3">
    <location>
        <begin position="174"/>
        <end position="299"/>
    </location>
</feature>
<dbReference type="RefSeq" id="WP_173036683.1">
    <property type="nucleotide sequence ID" value="NZ_AP022870.1"/>
</dbReference>
<dbReference type="PANTHER" id="PTHR33744:SF7">
    <property type="entry name" value="PUCR FAMILY TRANSCRIPTIONAL REGULATOR"/>
    <property type="match status" value="1"/>
</dbReference>